<gene>
    <name evidence="2" type="ORF">TE42_01745</name>
</gene>
<evidence type="ECO:0000313" key="2">
    <source>
        <dbReference type="EMBL" id="KKZ13117.1"/>
    </source>
</evidence>
<dbReference type="Proteomes" id="UP000035067">
    <property type="component" value="Unassembled WGS sequence"/>
</dbReference>
<accession>A0A0G2HML5</accession>
<dbReference type="SUPFAM" id="SSF52540">
    <property type="entry name" value="P-loop containing nucleoside triphosphate hydrolases"/>
    <property type="match status" value="1"/>
</dbReference>
<dbReference type="InterPro" id="IPR003959">
    <property type="entry name" value="ATPase_AAA_core"/>
</dbReference>
<name>A0A0G2HML5_9SYNE</name>
<dbReference type="EMBL" id="JXQG01000005">
    <property type="protein sequence ID" value="KKZ13117.1"/>
    <property type="molecule type" value="Genomic_DNA"/>
</dbReference>
<evidence type="ECO:0000259" key="1">
    <source>
        <dbReference type="Pfam" id="PF13304"/>
    </source>
</evidence>
<dbReference type="GO" id="GO:0016887">
    <property type="term" value="F:ATP hydrolysis activity"/>
    <property type="evidence" value="ECO:0007669"/>
    <property type="project" value="InterPro"/>
</dbReference>
<organism evidence="2 3">
    <name type="scientific">Candidatus Synechococcus spongiarum SP3</name>
    <dbReference type="NCBI Taxonomy" id="1604020"/>
    <lineage>
        <taxon>Bacteria</taxon>
        <taxon>Bacillati</taxon>
        <taxon>Cyanobacteriota</taxon>
        <taxon>Cyanophyceae</taxon>
        <taxon>Synechococcales</taxon>
        <taxon>Synechococcaceae</taxon>
        <taxon>Synechococcus</taxon>
    </lineage>
</organism>
<dbReference type="AlphaFoldDB" id="A0A0G2HML5"/>
<dbReference type="Pfam" id="PF13304">
    <property type="entry name" value="AAA_21"/>
    <property type="match status" value="1"/>
</dbReference>
<dbReference type="GO" id="GO:0005524">
    <property type="term" value="F:ATP binding"/>
    <property type="evidence" value="ECO:0007669"/>
    <property type="project" value="InterPro"/>
</dbReference>
<dbReference type="Gene3D" id="3.40.50.300">
    <property type="entry name" value="P-loop containing nucleotide triphosphate hydrolases"/>
    <property type="match status" value="1"/>
</dbReference>
<dbReference type="InterPro" id="IPR027417">
    <property type="entry name" value="P-loop_NTPase"/>
</dbReference>
<protein>
    <recommendedName>
        <fullName evidence="1">ATPase AAA-type core domain-containing protein</fullName>
    </recommendedName>
</protein>
<proteinExistence type="predicted"/>
<comment type="caution">
    <text evidence="2">The sequence shown here is derived from an EMBL/GenBank/DDBJ whole genome shotgun (WGS) entry which is preliminary data.</text>
</comment>
<dbReference type="PATRIC" id="fig|1604020.3.peg.1451"/>
<reference evidence="2 3" key="1">
    <citation type="submission" date="2015-01" db="EMBL/GenBank/DDBJ databases">
        <title>Lifestyle Evolution in Cyanobacterial Symbionts of Sponges.</title>
        <authorList>
            <person name="Burgsdorf I."/>
            <person name="Slaby B.M."/>
            <person name="Handley K.M."/>
            <person name="Haber M."/>
            <person name="Blom J."/>
            <person name="Marshall C.W."/>
            <person name="Gilbert J.A."/>
            <person name="Hentschel U."/>
            <person name="Steindler L."/>
        </authorList>
    </citation>
    <scope>NUCLEOTIDE SEQUENCE [LARGE SCALE GENOMIC DNA]</scope>
    <source>
        <strain evidence="2">SP3</strain>
    </source>
</reference>
<feature type="domain" description="ATPase AAA-type core" evidence="1">
    <location>
        <begin position="2"/>
        <end position="42"/>
    </location>
</feature>
<evidence type="ECO:0000313" key="3">
    <source>
        <dbReference type="Proteomes" id="UP000035067"/>
    </source>
</evidence>
<sequence length="280" mass="32262">MIDEIEAGLHPYAQQQVMLELQRMALRQKLQVIVTSHSPVVLYSVPLEGRIFLDRDIETNKVQVMPNYRDIFQKALYGQSLNKLSILCEDKIAEAIVRGVLDEIIPDLDLYPGDFIIDRDTGISEFPGHVRTLGKFSRLGNFLMVLDGDATTEQINTIKRSAKQYPDSMELLTLPDSVASEQWIWNVLKNHANDYSGDLGIDARNLKRSMANIENRYRQGLDHRQIPKDTLQYLAQDLSKEPESLARLCGRLEAKFKRGDMAEFRSRLLEQIERWRTRSQ</sequence>